<gene>
    <name evidence="3" type="ORF">E1263_07225</name>
</gene>
<keyword evidence="2" id="KW-0560">Oxidoreductase</keyword>
<dbReference type="AlphaFoldDB" id="A0A4R4ZR67"/>
<dbReference type="SUPFAM" id="SSF51735">
    <property type="entry name" value="NAD(P)-binding Rossmann-fold domains"/>
    <property type="match status" value="1"/>
</dbReference>
<reference evidence="3 4" key="1">
    <citation type="submission" date="2019-03" db="EMBL/GenBank/DDBJ databases">
        <title>Draft genome sequences of novel Actinobacteria.</title>
        <authorList>
            <person name="Sahin N."/>
            <person name="Ay H."/>
            <person name="Saygin H."/>
        </authorList>
    </citation>
    <scope>NUCLEOTIDE SEQUENCE [LARGE SCALE GENOMIC DNA]</scope>
    <source>
        <strain evidence="3 4">JCM 13523</strain>
    </source>
</reference>
<dbReference type="PANTHER" id="PTHR43669:SF3">
    <property type="entry name" value="ALCOHOL DEHYDROGENASE, PUTATIVE (AFU_ORTHOLOGUE AFUA_3G03445)-RELATED"/>
    <property type="match status" value="1"/>
</dbReference>
<organism evidence="3 4">
    <name type="scientific">Kribbella antibiotica</name>
    <dbReference type="NCBI Taxonomy" id="190195"/>
    <lineage>
        <taxon>Bacteria</taxon>
        <taxon>Bacillati</taxon>
        <taxon>Actinomycetota</taxon>
        <taxon>Actinomycetes</taxon>
        <taxon>Propionibacteriales</taxon>
        <taxon>Kribbellaceae</taxon>
        <taxon>Kribbella</taxon>
    </lineage>
</organism>
<comment type="caution">
    <text evidence="3">The sequence shown here is derived from an EMBL/GenBank/DDBJ whole genome shotgun (WGS) entry which is preliminary data.</text>
</comment>
<dbReference type="InterPro" id="IPR002347">
    <property type="entry name" value="SDR_fam"/>
</dbReference>
<protein>
    <submittedName>
        <fullName evidence="3">SDR family NAD(P)-dependent oxidoreductase</fullName>
    </submittedName>
</protein>
<name>A0A4R4ZR67_9ACTN</name>
<dbReference type="PANTHER" id="PTHR43669">
    <property type="entry name" value="5-KETO-D-GLUCONATE 5-REDUCTASE"/>
    <property type="match status" value="1"/>
</dbReference>
<evidence type="ECO:0000313" key="3">
    <source>
        <dbReference type="EMBL" id="TDD61488.1"/>
    </source>
</evidence>
<dbReference type="GO" id="GO:0016491">
    <property type="term" value="F:oxidoreductase activity"/>
    <property type="evidence" value="ECO:0007669"/>
    <property type="project" value="UniProtKB-KW"/>
</dbReference>
<dbReference type="EMBL" id="SMKX01000014">
    <property type="protein sequence ID" value="TDD61488.1"/>
    <property type="molecule type" value="Genomic_DNA"/>
</dbReference>
<accession>A0A4R4ZR67</accession>
<dbReference type="Gene3D" id="3.40.50.720">
    <property type="entry name" value="NAD(P)-binding Rossmann-like Domain"/>
    <property type="match status" value="1"/>
</dbReference>
<dbReference type="Pfam" id="PF00106">
    <property type="entry name" value="adh_short"/>
    <property type="match status" value="1"/>
</dbReference>
<dbReference type="InterPro" id="IPR036291">
    <property type="entry name" value="NAD(P)-bd_dom_sf"/>
</dbReference>
<evidence type="ECO:0000256" key="2">
    <source>
        <dbReference type="ARBA" id="ARBA00023002"/>
    </source>
</evidence>
<keyword evidence="4" id="KW-1185">Reference proteome</keyword>
<comment type="similarity">
    <text evidence="1">Belongs to the short-chain dehydrogenases/reductases (SDR) family.</text>
</comment>
<evidence type="ECO:0000256" key="1">
    <source>
        <dbReference type="ARBA" id="ARBA00006484"/>
    </source>
</evidence>
<dbReference type="Proteomes" id="UP000295124">
    <property type="component" value="Unassembled WGS sequence"/>
</dbReference>
<sequence>MIRCTSATLATRRPSRRPVLAHGRVVMVFGAGSSGAGLSNGQAAALTYARAGAAVACVDRDPAAADRITKEINAAGGTALAVQADATREDDVARAVAEVVAAWQPPGGLHNNVGVPISGAVVETQHSS</sequence>
<proteinExistence type="inferred from homology"/>
<evidence type="ECO:0000313" key="4">
    <source>
        <dbReference type="Proteomes" id="UP000295124"/>
    </source>
</evidence>